<dbReference type="KEGG" id="ttt:THITE_2106698"/>
<feature type="chain" id="PRO_5003436552" evidence="2">
    <location>
        <begin position="21"/>
        <end position="81"/>
    </location>
</feature>
<feature type="transmembrane region" description="Helical" evidence="1">
    <location>
        <begin position="44"/>
        <end position="66"/>
    </location>
</feature>
<feature type="signal peptide" evidence="2">
    <location>
        <begin position="1"/>
        <end position="20"/>
    </location>
</feature>
<dbReference type="AlphaFoldDB" id="G2QR33"/>
<protein>
    <submittedName>
        <fullName evidence="3">Uncharacterized protein</fullName>
    </submittedName>
</protein>
<organism evidence="3 4">
    <name type="scientific">Thermothielavioides terrestris (strain ATCC 38088 / NRRL 8126)</name>
    <name type="common">Thielavia terrestris</name>
    <dbReference type="NCBI Taxonomy" id="578455"/>
    <lineage>
        <taxon>Eukaryota</taxon>
        <taxon>Fungi</taxon>
        <taxon>Dikarya</taxon>
        <taxon>Ascomycota</taxon>
        <taxon>Pezizomycotina</taxon>
        <taxon>Sordariomycetes</taxon>
        <taxon>Sordariomycetidae</taxon>
        <taxon>Sordariales</taxon>
        <taxon>Chaetomiaceae</taxon>
        <taxon>Thermothielavioides</taxon>
        <taxon>Thermothielavioides terrestris</taxon>
    </lineage>
</organism>
<dbReference type="EMBL" id="CP003009">
    <property type="protein sequence ID" value="AEO62485.1"/>
    <property type="molecule type" value="Genomic_DNA"/>
</dbReference>
<dbReference type="HOGENOM" id="CLU_2575521_0_0_1"/>
<name>G2QR33_THETT</name>
<sequence>MSWLKHGLCVLLVSEHTAFALDALDLKAKAIPRQWCTLSPMLASVWIGPILTMTVIHASGASFQISPNNSVARRLRTRFQM</sequence>
<evidence type="ECO:0000256" key="1">
    <source>
        <dbReference type="SAM" id="Phobius"/>
    </source>
</evidence>
<accession>G2QR33</accession>
<reference evidence="3 4" key="1">
    <citation type="journal article" date="2011" name="Nat. Biotechnol.">
        <title>Comparative genomic analysis of the thermophilic biomass-degrading fungi Myceliophthora thermophila and Thielavia terrestris.</title>
        <authorList>
            <person name="Berka R.M."/>
            <person name="Grigoriev I.V."/>
            <person name="Otillar R."/>
            <person name="Salamov A."/>
            <person name="Grimwood J."/>
            <person name="Reid I."/>
            <person name="Ishmael N."/>
            <person name="John T."/>
            <person name="Darmond C."/>
            <person name="Moisan M.-C."/>
            <person name="Henrissat B."/>
            <person name="Coutinho P.M."/>
            <person name="Lombard V."/>
            <person name="Natvig D.O."/>
            <person name="Lindquist E."/>
            <person name="Schmutz J."/>
            <person name="Lucas S."/>
            <person name="Harris P."/>
            <person name="Powlowski J."/>
            <person name="Bellemare A."/>
            <person name="Taylor D."/>
            <person name="Butler G."/>
            <person name="de Vries R.P."/>
            <person name="Allijn I.E."/>
            <person name="van den Brink J."/>
            <person name="Ushinsky S."/>
            <person name="Storms R."/>
            <person name="Powell A.J."/>
            <person name="Paulsen I.T."/>
            <person name="Elbourne L.D.H."/>
            <person name="Baker S.E."/>
            <person name="Magnuson J."/>
            <person name="LaBoissiere S."/>
            <person name="Clutterbuck A.J."/>
            <person name="Martinez D."/>
            <person name="Wogulis M."/>
            <person name="de Leon A.L."/>
            <person name="Rey M.W."/>
            <person name="Tsang A."/>
        </authorList>
    </citation>
    <scope>NUCLEOTIDE SEQUENCE [LARGE SCALE GENOMIC DNA]</scope>
    <source>
        <strain evidence="4">ATCC 38088 / NRRL 8126</strain>
    </source>
</reference>
<keyword evidence="1" id="KW-0472">Membrane</keyword>
<keyword evidence="4" id="KW-1185">Reference proteome</keyword>
<gene>
    <name evidence="3" type="ORF">THITE_2106698</name>
</gene>
<proteinExistence type="predicted"/>
<evidence type="ECO:0000313" key="4">
    <source>
        <dbReference type="Proteomes" id="UP000008181"/>
    </source>
</evidence>
<evidence type="ECO:0000256" key="2">
    <source>
        <dbReference type="SAM" id="SignalP"/>
    </source>
</evidence>
<dbReference type="GeneID" id="11515669"/>
<keyword evidence="1" id="KW-1133">Transmembrane helix</keyword>
<dbReference type="Proteomes" id="UP000008181">
    <property type="component" value="Chromosome 1"/>
</dbReference>
<keyword evidence="1" id="KW-0812">Transmembrane</keyword>
<evidence type="ECO:0000313" key="3">
    <source>
        <dbReference type="EMBL" id="AEO62485.1"/>
    </source>
</evidence>
<keyword evidence="2" id="KW-0732">Signal</keyword>
<dbReference type="RefSeq" id="XP_003648821.1">
    <property type="nucleotide sequence ID" value="XM_003648773.1"/>
</dbReference>